<evidence type="ECO:0000313" key="2">
    <source>
        <dbReference type="Proteomes" id="UP000789366"/>
    </source>
</evidence>
<name>A0ACA9NB30_9GLOM</name>
<feature type="non-terminal residue" evidence="1">
    <location>
        <position position="1"/>
    </location>
</feature>
<sequence>VFALIMLTMMGCAAYTVYTVVDSLKDTDIKSFTNIKNALKEAAFRDIVISLLSTYGLYFGASILHFEPWHMITCIVQYTLLIPFYVNILMVYAFCNTHDVSWGTKGDNGSSGGLGSAQVVPGKDGKQMMKVEMVHEREDINAAYDNLVKDLRIKVLEEKKHRDAATKKEDYYRMFRTNLVLAWMFSNAILVVFFTSDTWNEYTLSKSNGVVVFNPYLTFIFWSVTGLSAFRAFGCVWYLILRMVFG</sequence>
<comment type="caution">
    <text evidence="1">The sequence shown here is derived from an EMBL/GenBank/DDBJ whole genome shotgun (WGS) entry which is preliminary data.</text>
</comment>
<dbReference type="Proteomes" id="UP000789366">
    <property type="component" value="Unassembled WGS sequence"/>
</dbReference>
<protein>
    <submittedName>
        <fullName evidence="1">16117_t:CDS:1</fullName>
    </submittedName>
</protein>
<dbReference type="EMBL" id="CAJVPW010012859">
    <property type="protein sequence ID" value="CAG8639317.1"/>
    <property type="molecule type" value="Genomic_DNA"/>
</dbReference>
<evidence type="ECO:0000313" key="1">
    <source>
        <dbReference type="EMBL" id="CAG8639317.1"/>
    </source>
</evidence>
<keyword evidence="2" id="KW-1185">Reference proteome</keyword>
<accession>A0ACA9NB30</accession>
<gene>
    <name evidence="1" type="ORF">SPELUC_LOCUS8503</name>
</gene>
<proteinExistence type="predicted"/>
<organism evidence="1 2">
    <name type="scientific">Cetraspora pellucida</name>
    <dbReference type="NCBI Taxonomy" id="1433469"/>
    <lineage>
        <taxon>Eukaryota</taxon>
        <taxon>Fungi</taxon>
        <taxon>Fungi incertae sedis</taxon>
        <taxon>Mucoromycota</taxon>
        <taxon>Glomeromycotina</taxon>
        <taxon>Glomeromycetes</taxon>
        <taxon>Diversisporales</taxon>
        <taxon>Gigasporaceae</taxon>
        <taxon>Cetraspora</taxon>
    </lineage>
</organism>
<reference evidence="1" key="1">
    <citation type="submission" date="2021-06" db="EMBL/GenBank/DDBJ databases">
        <authorList>
            <person name="Kallberg Y."/>
            <person name="Tangrot J."/>
            <person name="Rosling A."/>
        </authorList>
    </citation>
    <scope>NUCLEOTIDE SEQUENCE</scope>
    <source>
        <strain evidence="1">28 12/20/2015</strain>
    </source>
</reference>